<dbReference type="Proteomes" id="UP000198381">
    <property type="component" value="Unassembled WGS sequence"/>
</dbReference>
<comment type="caution">
    <text evidence="1">The sequence shown here is derived from an EMBL/GenBank/DDBJ whole genome shotgun (WGS) entry which is preliminary data.</text>
</comment>
<dbReference type="EMBL" id="MUHD01000016">
    <property type="protein sequence ID" value="OXB08404.1"/>
    <property type="molecule type" value="Genomic_DNA"/>
</dbReference>
<gene>
    <name evidence="1" type="ORF">B0A81_08790</name>
</gene>
<reference evidence="1 2" key="1">
    <citation type="submission" date="2016-11" db="EMBL/GenBank/DDBJ databases">
        <title>Whole genomes of Flavobacteriaceae.</title>
        <authorList>
            <person name="Stine C."/>
            <person name="Li C."/>
            <person name="Tadesse D."/>
        </authorList>
    </citation>
    <scope>NUCLEOTIDE SEQUENCE [LARGE SCALE GENOMIC DNA]</scope>
    <source>
        <strain evidence="1 2">CCUG 60112</strain>
    </source>
</reference>
<sequence>MSKNTNMSRTADYTIQGFIYQFIITLQKIIEDTSDSEITIEGIIEDIDILTPLGYEVFQCKYHECKTKFTLSDIYKPVLQMLFHFKNNQTAGIKYRLHAHFPNETVGSIKKLNKTEIEQILKSEAKAYKMYTAELTGFAQIDEFIDVFEIHFGASLADTEKSVIVSLSREGFSTEDAEEIFYPNAIHAIAEYSIKHIETERIVKKSTFLNNLRSKKKTAITRWTRELQSYDKLLKQRRKQLRDNLNINSRVRLIVLDSNYISDFETKASNLILDFVVKYNNKIKLNQCPIFSLICEEDVINSIWRKIASKNVIPVRGIEAGVFDIKRFLREPLKNSNSNIEFKVRLCNHENDFDQVHASGVADEIFIISDNDFPFEITSTSNIEKIKTPEINEIKYLLSLTTTL</sequence>
<evidence type="ECO:0008006" key="3">
    <source>
        <dbReference type="Google" id="ProtNLM"/>
    </source>
</evidence>
<accession>A0ABX4CW13</accession>
<keyword evidence="2" id="KW-1185">Reference proteome</keyword>
<evidence type="ECO:0000313" key="2">
    <source>
        <dbReference type="Proteomes" id="UP000198381"/>
    </source>
</evidence>
<proteinExistence type="predicted"/>
<name>A0ABX4CW13_9FLAO</name>
<organism evidence="1 2">
    <name type="scientific">Flavobacterium plurextorum</name>
    <dbReference type="NCBI Taxonomy" id="1114867"/>
    <lineage>
        <taxon>Bacteria</taxon>
        <taxon>Pseudomonadati</taxon>
        <taxon>Bacteroidota</taxon>
        <taxon>Flavobacteriia</taxon>
        <taxon>Flavobacteriales</taxon>
        <taxon>Flavobacteriaceae</taxon>
        <taxon>Flavobacterium</taxon>
    </lineage>
</organism>
<protein>
    <recommendedName>
        <fullName evidence="3">DUF4297 domain-containing protein</fullName>
    </recommendedName>
</protein>
<evidence type="ECO:0000313" key="1">
    <source>
        <dbReference type="EMBL" id="OXB08404.1"/>
    </source>
</evidence>